<dbReference type="InterPro" id="IPR001107">
    <property type="entry name" value="Band_7"/>
</dbReference>
<dbReference type="GO" id="GO:0008233">
    <property type="term" value="F:peptidase activity"/>
    <property type="evidence" value="ECO:0007669"/>
    <property type="project" value="UniProtKB-KW"/>
</dbReference>
<evidence type="ECO:0000313" key="10">
    <source>
        <dbReference type="Proteomes" id="UP001429580"/>
    </source>
</evidence>
<dbReference type="Proteomes" id="UP001429580">
    <property type="component" value="Unassembled WGS sequence"/>
</dbReference>
<dbReference type="PRINTS" id="PR00721">
    <property type="entry name" value="STOMATIN"/>
</dbReference>
<evidence type="ECO:0000256" key="2">
    <source>
        <dbReference type="ARBA" id="ARBA00007862"/>
    </source>
</evidence>
<evidence type="ECO:0000313" key="9">
    <source>
        <dbReference type="EMBL" id="NIJ57743.1"/>
    </source>
</evidence>
<reference evidence="9 10" key="1">
    <citation type="submission" date="2020-03" db="EMBL/GenBank/DDBJ databases">
        <title>Genomic Encyclopedia of Type Strains, Phase IV (KMG-IV): sequencing the most valuable type-strain genomes for metagenomic binning, comparative biology and taxonomic classification.</title>
        <authorList>
            <person name="Goeker M."/>
        </authorList>
    </citation>
    <scope>NUCLEOTIDE SEQUENCE [LARGE SCALE GENOMIC DNA]</scope>
    <source>
        <strain evidence="9 10">DSM 103870</strain>
    </source>
</reference>
<dbReference type="GO" id="GO:0006508">
    <property type="term" value="P:proteolysis"/>
    <property type="evidence" value="ECO:0007669"/>
    <property type="project" value="UniProtKB-KW"/>
</dbReference>
<comment type="subcellular location">
    <subcellularLocation>
        <location evidence="1">Membrane</location>
        <topology evidence="1">Single-pass membrane protein</topology>
    </subcellularLocation>
</comment>
<dbReference type="SMART" id="SM00244">
    <property type="entry name" value="PHB"/>
    <property type="match status" value="1"/>
</dbReference>
<dbReference type="EMBL" id="JAASQI010000003">
    <property type="protein sequence ID" value="NIJ57743.1"/>
    <property type="molecule type" value="Genomic_DNA"/>
</dbReference>
<dbReference type="InterPro" id="IPR010200">
    <property type="entry name" value="HflC"/>
</dbReference>
<dbReference type="PANTHER" id="PTHR42911:SF1">
    <property type="entry name" value="MODULATOR OF FTSH PROTEASE HFLC"/>
    <property type="match status" value="1"/>
</dbReference>
<evidence type="ECO:0000256" key="5">
    <source>
        <dbReference type="ARBA" id="ARBA00023136"/>
    </source>
</evidence>
<keyword evidence="9" id="KW-0645">Protease</keyword>
<dbReference type="Gene3D" id="3.30.479.30">
    <property type="entry name" value="Band 7 domain"/>
    <property type="match status" value="1"/>
</dbReference>
<sequence>MNSQTLKIAGAVILAIVVFVLYTATFIVHQTEQALVLRFGGVRSVATEPGLYFKLPLIETVVDIDNRVLDLDLPEQEVIAADQKRLVVDAFTRYKVTDAVRFYQTVNNIAGANLRLANIINSTVRSVVAEATFTDIVRTNRAGLMGEIRDEVNRQAQGLGLTVIDVRLRRADLPQQNSEAVFQRMQTERQREAADIRAQGSQLAQGIRARADRDVTVIKADANQQAQQTRGEGDAQVNSILAEAYSRDPEFFAFFRSLQAYTTSLVGSGTRWVLSPDSPFFRYLGGPGGTATPQASSGSTPGQ</sequence>
<comment type="similarity">
    <text evidence="2 6">Belongs to the band 7/mec-2 family. HflC subfamily.</text>
</comment>
<proteinExistence type="inferred from homology"/>
<evidence type="ECO:0000256" key="6">
    <source>
        <dbReference type="PIRNR" id="PIRNR005651"/>
    </source>
</evidence>
<keyword evidence="10" id="KW-1185">Reference proteome</keyword>
<comment type="function">
    <text evidence="6">HflC and HflK could regulate a protease.</text>
</comment>
<keyword evidence="9" id="KW-0378">Hydrolase</keyword>
<comment type="caution">
    <text evidence="9">The sequence shown here is derived from an EMBL/GenBank/DDBJ whole genome shotgun (WGS) entry which is preliminary data.</text>
</comment>
<evidence type="ECO:0000256" key="4">
    <source>
        <dbReference type="ARBA" id="ARBA00022989"/>
    </source>
</evidence>
<evidence type="ECO:0000256" key="3">
    <source>
        <dbReference type="ARBA" id="ARBA00022692"/>
    </source>
</evidence>
<keyword evidence="5 7" id="KW-0472">Membrane</keyword>
<evidence type="ECO:0000256" key="7">
    <source>
        <dbReference type="SAM" id="Phobius"/>
    </source>
</evidence>
<keyword evidence="3 7" id="KW-0812">Transmembrane</keyword>
<gene>
    <name evidence="9" type="ORF">FHS82_001579</name>
</gene>
<evidence type="ECO:0000256" key="1">
    <source>
        <dbReference type="ARBA" id="ARBA00004167"/>
    </source>
</evidence>
<feature type="domain" description="Band 7" evidence="8">
    <location>
        <begin position="23"/>
        <end position="185"/>
    </location>
</feature>
<organism evidence="9 10">
    <name type="scientific">Pseudochelatococcus lubricantis</name>
    <dbReference type="NCBI Taxonomy" id="1538102"/>
    <lineage>
        <taxon>Bacteria</taxon>
        <taxon>Pseudomonadati</taxon>
        <taxon>Pseudomonadota</taxon>
        <taxon>Alphaproteobacteria</taxon>
        <taxon>Hyphomicrobiales</taxon>
        <taxon>Chelatococcaceae</taxon>
        <taxon>Pseudochelatococcus</taxon>
    </lineage>
</organism>
<dbReference type="CDD" id="cd03405">
    <property type="entry name" value="SPFH_HflC"/>
    <property type="match status" value="1"/>
</dbReference>
<accession>A0ABX0UXV6</accession>
<dbReference type="PANTHER" id="PTHR42911">
    <property type="entry name" value="MODULATOR OF FTSH PROTEASE HFLC"/>
    <property type="match status" value="1"/>
</dbReference>
<dbReference type="SUPFAM" id="SSF117892">
    <property type="entry name" value="Band 7/SPFH domain"/>
    <property type="match status" value="1"/>
</dbReference>
<dbReference type="RefSeq" id="WP_166950651.1">
    <property type="nucleotide sequence ID" value="NZ_JAASQI010000003.1"/>
</dbReference>
<dbReference type="InterPro" id="IPR001972">
    <property type="entry name" value="Stomatin_HflK_fam"/>
</dbReference>
<dbReference type="Pfam" id="PF01145">
    <property type="entry name" value="Band_7"/>
    <property type="match status" value="1"/>
</dbReference>
<dbReference type="InterPro" id="IPR036013">
    <property type="entry name" value="Band_7/SPFH_dom_sf"/>
</dbReference>
<name>A0ABX0UXV6_9HYPH</name>
<dbReference type="PIRSF" id="PIRSF005651">
    <property type="entry name" value="HflC"/>
    <property type="match status" value="1"/>
</dbReference>
<feature type="transmembrane region" description="Helical" evidence="7">
    <location>
        <begin position="6"/>
        <end position="28"/>
    </location>
</feature>
<protein>
    <recommendedName>
        <fullName evidence="6">Protein HflC</fullName>
    </recommendedName>
</protein>
<keyword evidence="4 7" id="KW-1133">Transmembrane helix</keyword>
<evidence type="ECO:0000259" key="8">
    <source>
        <dbReference type="SMART" id="SM00244"/>
    </source>
</evidence>